<keyword evidence="2" id="KW-0808">Transferase</keyword>
<dbReference type="Gene3D" id="3.20.20.330">
    <property type="entry name" value="Homocysteine-binding-like domain"/>
    <property type="match status" value="1"/>
</dbReference>
<evidence type="ECO:0000256" key="1">
    <source>
        <dbReference type="ARBA" id="ARBA00022603"/>
    </source>
</evidence>
<organism evidence="4 5">
    <name type="scientific">Candidatus Gottesmanbacteria bacterium RIFCSPLOWO2_01_FULL_46_9</name>
    <dbReference type="NCBI Taxonomy" id="1798394"/>
    <lineage>
        <taxon>Bacteria</taxon>
        <taxon>Candidatus Gottesmaniibacteriota</taxon>
    </lineage>
</organism>
<reference evidence="4 5" key="1">
    <citation type="journal article" date="2016" name="Nat. Commun.">
        <title>Thousands of microbial genomes shed light on interconnected biogeochemical processes in an aquifer system.</title>
        <authorList>
            <person name="Anantharaman K."/>
            <person name="Brown C.T."/>
            <person name="Hug L.A."/>
            <person name="Sharon I."/>
            <person name="Castelle C.J."/>
            <person name="Probst A.J."/>
            <person name="Thomas B.C."/>
            <person name="Singh A."/>
            <person name="Wilkins M.J."/>
            <person name="Karaoz U."/>
            <person name="Brodie E.L."/>
            <person name="Williams K.H."/>
            <person name="Hubbard S.S."/>
            <person name="Banfield J.F."/>
        </authorList>
    </citation>
    <scope>NUCLEOTIDE SEQUENCE [LARGE SCALE GENOMIC DNA]</scope>
</reference>
<accession>A0A1F6B307</accession>
<sequence length="70" mass="8182">MQKIHDLKKRLADREVIIMDGATGTEIQRRGIKTTLPLWSAGPLFTHPHVIKEIHRIYQSRCGNYNYKHV</sequence>
<dbReference type="EMBL" id="MFJX01000017">
    <property type="protein sequence ID" value="OGG31298.1"/>
    <property type="molecule type" value="Genomic_DNA"/>
</dbReference>
<dbReference type="InterPro" id="IPR003726">
    <property type="entry name" value="HCY_dom"/>
</dbReference>
<gene>
    <name evidence="4" type="ORF">A3A63_01260</name>
</gene>
<dbReference type="GO" id="GO:0032259">
    <property type="term" value="P:methylation"/>
    <property type="evidence" value="ECO:0007669"/>
    <property type="project" value="UniProtKB-KW"/>
</dbReference>
<evidence type="ECO:0000256" key="2">
    <source>
        <dbReference type="ARBA" id="ARBA00022679"/>
    </source>
</evidence>
<comment type="caution">
    <text evidence="4">The sequence shown here is derived from an EMBL/GenBank/DDBJ whole genome shotgun (WGS) entry which is preliminary data.</text>
</comment>
<dbReference type="AlphaFoldDB" id="A0A1F6B307"/>
<evidence type="ECO:0000313" key="5">
    <source>
        <dbReference type="Proteomes" id="UP000176450"/>
    </source>
</evidence>
<proteinExistence type="predicted"/>
<feature type="domain" description="Hcy-binding" evidence="3">
    <location>
        <begin position="17"/>
        <end position="58"/>
    </location>
</feature>
<protein>
    <recommendedName>
        <fullName evidence="3">Hcy-binding domain-containing protein</fullName>
    </recommendedName>
</protein>
<keyword evidence="1" id="KW-0489">Methyltransferase</keyword>
<name>A0A1F6B307_9BACT</name>
<evidence type="ECO:0000259" key="3">
    <source>
        <dbReference type="Pfam" id="PF02574"/>
    </source>
</evidence>
<dbReference type="Proteomes" id="UP000176450">
    <property type="component" value="Unassembled WGS sequence"/>
</dbReference>
<dbReference type="InterPro" id="IPR036589">
    <property type="entry name" value="HCY_dom_sf"/>
</dbReference>
<dbReference type="Pfam" id="PF02574">
    <property type="entry name" value="S-methyl_trans"/>
    <property type="match status" value="1"/>
</dbReference>
<evidence type="ECO:0000313" key="4">
    <source>
        <dbReference type="EMBL" id="OGG31298.1"/>
    </source>
</evidence>
<dbReference type="GO" id="GO:0008168">
    <property type="term" value="F:methyltransferase activity"/>
    <property type="evidence" value="ECO:0007669"/>
    <property type="project" value="UniProtKB-KW"/>
</dbReference>
<dbReference type="SUPFAM" id="SSF82282">
    <property type="entry name" value="Homocysteine S-methyltransferase"/>
    <property type="match status" value="1"/>
</dbReference>